<organism evidence="1 2">
    <name type="scientific">Meloidogyne hapla</name>
    <name type="common">Root-knot nematode worm</name>
    <dbReference type="NCBI Taxonomy" id="6305"/>
    <lineage>
        <taxon>Eukaryota</taxon>
        <taxon>Metazoa</taxon>
        <taxon>Ecdysozoa</taxon>
        <taxon>Nematoda</taxon>
        <taxon>Chromadorea</taxon>
        <taxon>Rhabditida</taxon>
        <taxon>Tylenchina</taxon>
        <taxon>Tylenchomorpha</taxon>
        <taxon>Tylenchoidea</taxon>
        <taxon>Meloidogynidae</taxon>
        <taxon>Meloidogyninae</taxon>
        <taxon>Meloidogyne</taxon>
    </lineage>
</organism>
<name>A0A1I8BKH0_MELHA</name>
<keyword evidence="1" id="KW-1185">Reference proteome</keyword>
<dbReference type="AlphaFoldDB" id="A0A1I8BKH0"/>
<reference evidence="2" key="1">
    <citation type="submission" date="2016-11" db="UniProtKB">
        <authorList>
            <consortium name="WormBaseParasite"/>
        </authorList>
    </citation>
    <scope>IDENTIFICATION</scope>
</reference>
<evidence type="ECO:0000313" key="1">
    <source>
        <dbReference type="Proteomes" id="UP000095281"/>
    </source>
</evidence>
<evidence type="ECO:0000313" key="2">
    <source>
        <dbReference type="WBParaSite" id="MhA1_Contig2676.frz3.gene3"/>
    </source>
</evidence>
<proteinExistence type="predicted"/>
<sequence>MSSIQNKDKKYLDSMNNFTFDNCEGTSSSFNQINPKINEDKLANFYLMRNYVIENIEPIATDDDRKNIIEFTQGMTEVIIGNIFVDNTVDNQMSNWQKLLHKLQTQNMSPCVLGSVTGKFIFKLIIK</sequence>
<protein>
    <submittedName>
        <fullName evidence="2">RNase III domain-containing protein</fullName>
    </submittedName>
</protein>
<accession>A0A1I8BKH0</accession>
<dbReference type="Proteomes" id="UP000095281">
    <property type="component" value="Unplaced"/>
</dbReference>
<dbReference type="WBParaSite" id="MhA1_Contig2676.frz3.gene3">
    <property type="protein sequence ID" value="MhA1_Contig2676.frz3.gene3"/>
    <property type="gene ID" value="MhA1_Contig2676.frz3.gene3"/>
</dbReference>